<gene>
    <name evidence="2" type="ORF">A7E75_09180</name>
</gene>
<protein>
    <submittedName>
        <fullName evidence="2">TIGR00268 family protein</fullName>
    </submittedName>
</protein>
<dbReference type="NCBIfam" id="TIGR00268">
    <property type="entry name" value="ATP-dependent sacrificial sulfur transferase LarE"/>
    <property type="match status" value="1"/>
</dbReference>
<dbReference type="SUPFAM" id="SSF52402">
    <property type="entry name" value="Adenine nucleotide alpha hydrolases-like"/>
    <property type="match status" value="1"/>
</dbReference>
<dbReference type="STRING" id="29542.A6070_03155"/>
<dbReference type="InterPro" id="IPR014729">
    <property type="entry name" value="Rossmann-like_a/b/a_fold"/>
</dbReference>
<dbReference type="KEGG" id="pace:A6070_03155"/>
<dbReference type="InterPro" id="IPR005232">
    <property type="entry name" value="LarE"/>
</dbReference>
<dbReference type="InterPro" id="IPR052188">
    <property type="entry name" value="Ni-pincer_cofactor_biosynth"/>
</dbReference>
<keyword evidence="3" id="KW-1185">Reference proteome</keyword>
<accession>A0A1L3GGV5</accession>
<dbReference type="Gene3D" id="3.40.50.620">
    <property type="entry name" value="HUPs"/>
    <property type="match status" value="1"/>
</dbReference>
<sequence length="277" mass="30041">MGSAMDADARYERLLQLLNSLGPAAVAFSGGVDSTLLLRAALDALGARQVLAVTAVSVFFPAWEQQYSRDLAHQIGARQLLVPCDLLALPAVVRNDPLRCYHCKKALFGDCAEMARQTGFSLMLDGTNLDDGRDYRPGSRAARELGVRSPLAEAGLGKQDIRDLSRRLGLPTWKRPAFACLASRIPYGSPISAHALRQVDRCESALRSLGFDGSRARHHGASVRIEIPLPLLSQILAEPTRRAVIRAAKEAGFTYVCLDLEGYRSGSLNEILTEAEG</sequence>
<dbReference type="RefSeq" id="WP_072287023.1">
    <property type="nucleotide sequence ID" value="NZ_CP015455.1"/>
</dbReference>
<dbReference type="EMBL" id="CP015518">
    <property type="protein sequence ID" value="APG25174.1"/>
    <property type="molecule type" value="Genomic_DNA"/>
</dbReference>
<evidence type="ECO:0000256" key="1">
    <source>
        <dbReference type="PIRSR" id="PIRSR006661-1"/>
    </source>
</evidence>
<dbReference type="PANTHER" id="PTHR43169">
    <property type="entry name" value="EXSB FAMILY PROTEIN"/>
    <property type="match status" value="1"/>
</dbReference>
<evidence type="ECO:0000313" key="3">
    <source>
        <dbReference type="Proteomes" id="UP000182264"/>
    </source>
</evidence>
<dbReference type="AlphaFoldDB" id="A0A1L3GGV5"/>
<name>A0A1L3GGV5_SYNAC</name>
<reference evidence="2 3" key="1">
    <citation type="journal article" date="2017" name="Genome Announc.">
        <title>Complete Genome Sequences of Two Acetylene-Fermenting Pelobacter acetylenicus Strains.</title>
        <authorList>
            <person name="Sutton J.M."/>
            <person name="Baesman S.M."/>
            <person name="Fierst J.L."/>
            <person name="Poret-Peterson A.T."/>
            <person name="Oremland R.S."/>
            <person name="Dunlap D.S."/>
            <person name="Akob D.M."/>
        </authorList>
    </citation>
    <scope>NUCLEOTIDE SEQUENCE [LARGE SCALE GENOMIC DNA]</scope>
    <source>
        <strain evidence="2 3">DSM 3247</strain>
    </source>
</reference>
<proteinExistence type="predicted"/>
<feature type="active site" description="Nucleophile and sulfur donor" evidence="1">
    <location>
        <position position="180"/>
    </location>
</feature>
<dbReference type="GO" id="GO:0016783">
    <property type="term" value="F:sulfurtransferase activity"/>
    <property type="evidence" value="ECO:0007669"/>
    <property type="project" value="InterPro"/>
</dbReference>
<dbReference type="OrthoDB" id="9776919at2"/>
<dbReference type="CDD" id="cd01990">
    <property type="entry name" value="LarE-like"/>
    <property type="match status" value="1"/>
</dbReference>
<organism evidence="2 3">
    <name type="scientific">Syntrophotalea acetylenica</name>
    <name type="common">Pelobacter acetylenicus</name>
    <dbReference type="NCBI Taxonomy" id="29542"/>
    <lineage>
        <taxon>Bacteria</taxon>
        <taxon>Pseudomonadati</taxon>
        <taxon>Thermodesulfobacteriota</taxon>
        <taxon>Desulfuromonadia</taxon>
        <taxon>Desulfuromonadales</taxon>
        <taxon>Syntrophotaleaceae</taxon>
        <taxon>Syntrophotalea</taxon>
    </lineage>
</organism>
<dbReference type="Proteomes" id="UP000182264">
    <property type="component" value="Chromosome"/>
</dbReference>
<dbReference type="PIRSF" id="PIRSF006661">
    <property type="entry name" value="PP-lp_UCP006661"/>
    <property type="match status" value="1"/>
</dbReference>
<evidence type="ECO:0000313" key="2">
    <source>
        <dbReference type="EMBL" id="APG25174.1"/>
    </source>
</evidence>
<dbReference type="PANTHER" id="PTHR43169:SF2">
    <property type="entry name" value="NAD_GMP SYNTHASE DOMAIN-CONTAINING PROTEIN"/>
    <property type="match status" value="1"/>
</dbReference>